<evidence type="ECO:0000256" key="1">
    <source>
        <dbReference type="SAM" id="Phobius"/>
    </source>
</evidence>
<dbReference type="PANTHER" id="PTHR34943">
    <property type="match status" value="1"/>
</dbReference>
<sequence length="213" mass="23580">MNDQVLRYLPLATGVLGGTLLLINRLLTPLLTPSQARADVVGVILAAVLILTTLIWQRVQPRPAEAVILEGEEGFELAADLEPTLKTELAWLSYTLLTNTPTKSIVIWRRDRPLLRRGILGPKPMTGTGAIVQRALQTQRPIYLVNLALYPGRIEFDYLPPNTQGVICQPVDEQTVMILGTNAPRSYTKQDEQWVAALAAKFAQVLAEQYNKA</sequence>
<keyword evidence="3" id="KW-1185">Reference proteome</keyword>
<keyword evidence="1" id="KW-0472">Membrane</keyword>
<feature type="transmembrane region" description="Helical" evidence="1">
    <location>
        <begin position="6"/>
        <end position="27"/>
    </location>
</feature>
<dbReference type="InterPro" id="IPR021325">
    <property type="entry name" value="CCB2/CCB4"/>
</dbReference>
<dbReference type="Proteomes" id="UP000261812">
    <property type="component" value="Chromosome"/>
</dbReference>
<protein>
    <submittedName>
        <fullName evidence="2">Cofactor assembly of complex C subunit B</fullName>
    </submittedName>
</protein>
<dbReference type="GO" id="GO:0010190">
    <property type="term" value="P:cytochrome b6f complex assembly"/>
    <property type="evidence" value="ECO:0007669"/>
    <property type="project" value="TreeGrafter"/>
</dbReference>
<dbReference type="AlphaFoldDB" id="A0A7D6F3W6"/>
<dbReference type="PANTHER" id="PTHR34943:SF2">
    <property type="entry name" value="PROTEIN COFACTOR ASSEMBLY OF COMPLEX C SUBUNIT B CCB4, CHLOROPLASTIC"/>
    <property type="match status" value="1"/>
</dbReference>
<feature type="transmembrane region" description="Helical" evidence="1">
    <location>
        <begin position="39"/>
        <end position="56"/>
    </location>
</feature>
<evidence type="ECO:0000313" key="2">
    <source>
        <dbReference type="EMBL" id="QLL29703.1"/>
    </source>
</evidence>
<dbReference type="InterPro" id="IPR044705">
    <property type="entry name" value="CCB4"/>
</dbReference>
<organism evidence="2 3">
    <name type="scientific">Thermosynechococcus sichuanensis E542</name>
    <dbReference type="NCBI Taxonomy" id="2016101"/>
    <lineage>
        <taxon>Bacteria</taxon>
        <taxon>Bacillati</taxon>
        <taxon>Cyanobacteriota</taxon>
        <taxon>Cyanophyceae</taxon>
        <taxon>Acaryochloridales</taxon>
        <taxon>Thermosynechococcaceae</taxon>
        <taxon>Thermosynechococcus</taxon>
        <taxon>Thermosynechococcus sichuanensis</taxon>
    </lineage>
</organism>
<dbReference type="KEGG" id="tsq:D3A95_01750"/>
<reference evidence="3" key="1">
    <citation type="submission" date="2018-09" db="EMBL/GenBank/DDBJ databases">
        <title>Complete genome sequence of thermophilic cyanobacteria strain Thermosynechococcus elongatus PKUAC-SCTE542.</title>
        <authorList>
            <person name="Liang Y."/>
            <person name="Tang J."/>
            <person name="Daroch M."/>
        </authorList>
    </citation>
    <scope>NUCLEOTIDE SEQUENCE [LARGE SCALE GENOMIC DNA]</scope>
    <source>
        <strain evidence="3">E542</strain>
    </source>
</reference>
<accession>A0A7D6F3W6</accession>
<dbReference type="RefSeq" id="WP_181495823.1">
    <property type="nucleotide sequence ID" value="NZ_CP032152.1"/>
</dbReference>
<evidence type="ECO:0000313" key="3">
    <source>
        <dbReference type="Proteomes" id="UP000261812"/>
    </source>
</evidence>
<gene>
    <name evidence="2" type="ORF">D3A95_01750</name>
</gene>
<name>A0A7D6F3W6_9CYAN</name>
<keyword evidence="1" id="KW-0812">Transmembrane</keyword>
<keyword evidence="1" id="KW-1133">Transmembrane helix</keyword>
<dbReference type="Pfam" id="PF11152">
    <property type="entry name" value="CCB2_CCB4"/>
    <property type="match status" value="1"/>
</dbReference>
<dbReference type="EMBL" id="CP032152">
    <property type="protein sequence ID" value="QLL29703.1"/>
    <property type="molecule type" value="Genomic_DNA"/>
</dbReference>
<proteinExistence type="predicted"/>